<keyword evidence="6" id="KW-1185">Reference proteome</keyword>
<feature type="region of interest" description="Disordered" evidence="3">
    <location>
        <begin position="1"/>
        <end position="39"/>
    </location>
</feature>
<keyword evidence="5" id="KW-0396">Initiation factor</keyword>
<protein>
    <submittedName>
        <fullName evidence="5">Translation initiation factor 1 (eIF-1/SUI1)</fullName>
    </submittedName>
</protein>
<evidence type="ECO:0000313" key="5">
    <source>
        <dbReference type="EMBL" id="SMF20349.1"/>
    </source>
</evidence>
<name>A0A1Y6BTC1_9BACT</name>
<feature type="domain" description="SUI1" evidence="4">
    <location>
        <begin position="37"/>
        <end position="98"/>
    </location>
</feature>
<gene>
    <name evidence="5" type="ORF">SAMN06296036_10726</name>
</gene>
<dbReference type="Pfam" id="PF01253">
    <property type="entry name" value="SUI1"/>
    <property type="match status" value="1"/>
</dbReference>
<dbReference type="CDD" id="cd11567">
    <property type="entry name" value="YciH_like"/>
    <property type="match status" value="1"/>
</dbReference>
<dbReference type="GO" id="GO:0006417">
    <property type="term" value="P:regulation of translation"/>
    <property type="evidence" value="ECO:0007669"/>
    <property type="project" value="UniProtKB-KW"/>
</dbReference>
<reference evidence="6" key="1">
    <citation type="submission" date="2017-04" db="EMBL/GenBank/DDBJ databases">
        <authorList>
            <person name="Varghese N."/>
            <person name="Submissions S."/>
        </authorList>
    </citation>
    <scope>NUCLEOTIDE SEQUENCE [LARGE SCALE GENOMIC DNA]</scope>
    <source>
        <strain evidence="6">RKEM611</strain>
    </source>
</reference>
<dbReference type="GO" id="GO:0003743">
    <property type="term" value="F:translation initiation factor activity"/>
    <property type="evidence" value="ECO:0007669"/>
    <property type="project" value="UniProtKB-KW"/>
</dbReference>
<organism evidence="5 6">
    <name type="scientific">Pseudobacteriovorax antillogorgiicola</name>
    <dbReference type="NCBI Taxonomy" id="1513793"/>
    <lineage>
        <taxon>Bacteria</taxon>
        <taxon>Pseudomonadati</taxon>
        <taxon>Bdellovibrionota</taxon>
        <taxon>Oligoflexia</taxon>
        <taxon>Oligoflexales</taxon>
        <taxon>Pseudobacteriovoracaceae</taxon>
        <taxon>Pseudobacteriovorax</taxon>
    </lineage>
</organism>
<dbReference type="EMBL" id="FWZT01000007">
    <property type="protein sequence ID" value="SMF20349.1"/>
    <property type="molecule type" value="Genomic_DNA"/>
</dbReference>
<evidence type="ECO:0000256" key="1">
    <source>
        <dbReference type="ARBA" id="ARBA00022845"/>
    </source>
</evidence>
<sequence>MSGRLLYSTDGGSSKKPEKKKKSYEKSDGPTKMRLETKGRGGKSVTVLFNLPFDSGEAKKLMKEMQTLLGCGATFKEGRIEMRGDLRDKVEAHFQSKGLKIVRAGG</sequence>
<feature type="compositionally biased region" description="Basic and acidic residues" evidence="3">
    <location>
        <begin position="24"/>
        <end position="39"/>
    </location>
</feature>
<dbReference type="OrthoDB" id="9792915at2"/>
<dbReference type="RefSeq" id="WP_132318613.1">
    <property type="nucleotide sequence ID" value="NZ_FWZT01000007.1"/>
</dbReference>
<dbReference type="AlphaFoldDB" id="A0A1Y6BTC1"/>
<dbReference type="Proteomes" id="UP000192907">
    <property type="component" value="Unassembled WGS sequence"/>
</dbReference>
<evidence type="ECO:0000256" key="3">
    <source>
        <dbReference type="SAM" id="MobiDB-lite"/>
    </source>
</evidence>
<dbReference type="Gene3D" id="3.30.780.10">
    <property type="entry name" value="SUI1-like domain"/>
    <property type="match status" value="1"/>
</dbReference>
<evidence type="ECO:0000313" key="6">
    <source>
        <dbReference type="Proteomes" id="UP000192907"/>
    </source>
</evidence>
<dbReference type="SUPFAM" id="SSF55159">
    <property type="entry name" value="eIF1-like"/>
    <property type="match status" value="1"/>
</dbReference>
<dbReference type="InterPro" id="IPR036877">
    <property type="entry name" value="SUI1_dom_sf"/>
</dbReference>
<dbReference type="STRING" id="1513793.SAMN06296036_10726"/>
<keyword evidence="1" id="KW-0810">Translation regulation</keyword>
<accession>A0A1Y6BTC1</accession>
<evidence type="ECO:0000259" key="4">
    <source>
        <dbReference type="PROSITE" id="PS50296"/>
    </source>
</evidence>
<evidence type="ECO:0000256" key="2">
    <source>
        <dbReference type="ARBA" id="ARBA00022917"/>
    </source>
</evidence>
<proteinExistence type="predicted"/>
<dbReference type="InterPro" id="IPR001950">
    <property type="entry name" value="SUI1"/>
</dbReference>
<keyword evidence="2" id="KW-0648">Protein biosynthesis</keyword>
<dbReference type="PIRSF" id="PIRSF037511">
    <property type="entry name" value="Transl_init_SUI1_pro"/>
    <property type="match status" value="1"/>
</dbReference>
<dbReference type="InterPro" id="IPR005872">
    <property type="entry name" value="SUI1_arc_bac"/>
</dbReference>
<dbReference type="PROSITE" id="PS50296">
    <property type="entry name" value="SUI1"/>
    <property type="match status" value="1"/>
</dbReference>